<accession>A0ABY9H243</accession>
<proteinExistence type="predicted"/>
<dbReference type="Pfam" id="PF14261">
    <property type="entry name" value="DUF4351"/>
    <property type="match status" value="1"/>
</dbReference>
<name>A0ABY9H243_9GAMM</name>
<keyword evidence="3" id="KW-1185">Reference proteome</keyword>
<dbReference type="PANTHER" id="PTHR35586">
    <property type="entry name" value="SLL1691 PROTEIN"/>
    <property type="match status" value="1"/>
</dbReference>
<gene>
    <name evidence="2" type="ORF">B6N23_11890</name>
</gene>
<protein>
    <submittedName>
        <fullName evidence="2">DUF4351 domain-containing protein</fullName>
    </submittedName>
</protein>
<dbReference type="PANTHER" id="PTHR35586:SF1">
    <property type="entry name" value="SLL1691 PROTEIN"/>
    <property type="match status" value="1"/>
</dbReference>
<dbReference type="EMBL" id="CP131913">
    <property type="protein sequence ID" value="WLI72473.1"/>
    <property type="molecule type" value="Genomic_DNA"/>
</dbReference>
<sequence>MSKAAGGSSDFDSPWKEALEHYFPQFLQLLMPEMYREIDWQRPHEFLDKELQQVVRDTEAGRRHADKLVKVYTLDGSETWVLIHVEVQGRADRHFNARMYRYYYRLQDKYPQRRIASLAILTDQGRHHALGRHEQGLWQTHLSFSFPVVDLQQVGNDRRALENSTNPFAVVVMAQLEAHRTKGDAGARLVTKFALMKRLYQHGFTRAEVLELLRLIDWMLELPPALEEQLEIQMARFEEEVQMAYVTSFERIAEKRGMQQGAQSGRVALLLKQLTLKFGELPGDIEARVTEAEVDELDRWGESVLTAGSLNDIFD</sequence>
<dbReference type="RefSeq" id="WP_305499156.1">
    <property type="nucleotide sequence ID" value="NZ_CP131913.1"/>
</dbReference>
<evidence type="ECO:0000313" key="2">
    <source>
        <dbReference type="EMBL" id="WLI72473.1"/>
    </source>
</evidence>
<reference evidence="2 3" key="1">
    <citation type="submission" date="2023-08" db="EMBL/GenBank/DDBJ databases">
        <title>Transcriptome Analysis of Halomonas alkalicola CICC 11012s to Identify the Genes Involved in Alkaline Tolerances.</title>
        <authorList>
            <person name="Zhai L."/>
        </authorList>
    </citation>
    <scope>NUCLEOTIDE SEQUENCE [LARGE SCALE GENOMIC DNA]</scope>
    <source>
        <strain evidence="2 3">CICC 11012s</strain>
    </source>
</reference>
<evidence type="ECO:0000313" key="3">
    <source>
        <dbReference type="Proteomes" id="UP001235344"/>
    </source>
</evidence>
<evidence type="ECO:0000259" key="1">
    <source>
        <dbReference type="Pfam" id="PF14261"/>
    </source>
</evidence>
<dbReference type="Proteomes" id="UP001235344">
    <property type="component" value="Chromosome"/>
</dbReference>
<feature type="domain" description="DUF4351" evidence="1">
    <location>
        <begin position="259"/>
        <end position="313"/>
    </location>
</feature>
<organism evidence="2 3">
    <name type="scientific">Halomonas alkalicola</name>
    <dbReference type="NCBI Taxonomy" id="1930622"/>
    <lineage>
        <taxon>Bacteria</taxon>
        <taxon>Pseudomonadati</taxon>
        <taxon>Pseudomonadota</taxon>
        <taxon>Gammaproteobacteria</taxon>
        <taxon>Oceanospirillales</taxon>
        <taxon>Halomonadaceae</taxon>
        <taxon>Halomonas</taxon>
    </lineage>
</organism>
<dbReference type="InterPro" id="IPR025587">
    <property type="entry name" value="DUF4351"/>
</dbReference>